<evidence type="ECO:0000256" key="3">
    <source>
        <dbReference type="ARBA" id="ARBA00023027"/>
    </source>
</evidence>
<evidence type="ECO:0000259" key="7">
    <source>
        <dbReference type="Pfam" id="PF02826"/>
    </source>
</evidence>
<dbReference type="GO" id="GO:0051287">
    <property type="term" value="F:NAD binding"/>
    <property type="evidence" value="ECO:0007669"/>
    <property type="project" value="InterPro"/>
</dbReference>
<evidence type="ECO:0000259" key="6">
    <source>
        <dbReference type="Pfam" id="PF00389"/>
    </source>
</evidence>
<keyword evidence="3" id="KW-0520">NAD</keyword>
<reference evidence="8 9" key="1">
    <citation type="submission" date="2019-01" db="EMBL/GenBank/DDBJ databases">
        <title>Novel species of Nocardioides.</title>
        <authorList>
            <person name="Liu Q."/>
            <person name="Xin Y.-H."/>
        </authorList>
    </citation>
    <scope>NUCLEOTIDE SEQUENCE [LARGE SCALE GENOMIC DNA]</scope>
    <source>
        <strain evidence="8 9">CGMCC 4.6882</strain>
    </source>
</reference>
<name>A0A4Q2RZB1_9ACTN</name>
<feature type="region of interest" description="Disordered" evidence="5">
    <location>
        <begin position="1"/>
        <end position="36"/>
    </location>
</feature>
<comment type="caution">
    <text evidence="8">The sequence shown here is derived from an EMBL/GenBank/DDBJ whole genome shotgun (WGS) entry which is preliminary data.</text>
</comment>
<dbReference type="SUPFAM" id="SSF51735">
    <property type="entry name" value="NAD(P)-binding Rossmann-fold domains"/>
    <property type="match status" value="1"/>
</dbReference>
<evidence type="ECO:0000256" key="4">
    <source>
        <dbReference type="RuleBase" id="RU003719"/>
    </source>
</evidence>
<evidence type="ECO:0000256" key="5">
    <source>
        <dbReference type="SAM" id="MobiDB-lite"/>
    </source>
</evidence>
<evidence type="ECO:0000256" key="2">
    <source>
        <dbReference type="ARBA" id="ARBA00023002"/>
    </source>
</evidence>
<dbReference type="EMBL" id="SDWT01000001">
    <property type="protein sequence ID" value="RYB94537.1"/>
    <property type="molecule type" value="Genomic_DNA"/>
</dbReference>
<dbReference type="Gene3D" id="3.40.50.720">
    <property type="entry name" value="NAD(P)-binding Rossmann-like Domain"/>
    <property type="match status" value="2"/>
</dbReference>
<protein>
    <submittedName>
        <fullName evidence="8">Hydroxyacid dehydrogenase</fullName>
    </submittedName>
</protein>
<dbReference type="CDD" id="cd12166">
    <property type="entry name" value="2-Hacid_dh_7"/>
    <property type="match status" value="1"/>
</dbReference>
<sequence>MAGGRHRSYDVGRGGRLRQGGRERRAHRPVPVPPPDRWSTAVKAVISSRTLADAVGPVDGVEVAVWNGDGPPPEGDVDLWVPHYATSAGVLDQAGRLQGLKVVQLQSAGYDGVLERLRVGVTLCNASGVHDDATAEHAVGLVLASLRGIPEAVRSHGHWETDKMRRSLADSRVMVLGYGSIGRALAERLLPMKAVVTAVATRERDDDLVGRVRGIDELHSLLPDQDVVVALVPLSDATRGLLGAETLALLPDGALVVNVARGPVVDTEAVLREAGRLRFALDVTDPEPLPDGHPLWDAPGVLITPHIAGGTTAMLPRIAALVRDQLRRRATGEPLVNVVSG</sequence>
<dbReference type="SUPFAM" id="SSF52283">
    <property type="entry name" value="Formate/glycerate dehydrogenase catalytic domain-like"/>
    <property type="match status" value="1"/>
</dbReference>
<dbReference type="InterPro" id="IPR036291">
    <property type="entry name" value="NAD(P)-bd_dom_sf"/>
</dbReference>
<organism evidence="8 9">
    <name type="scientific">Nocardioides oleivorans</name>
    <dbReference type="NCBI Taxonomy" id="273676"/>
    <lineage>
        <taxon>Bacteria</taxon>
        <taxon>Bacillati</taxon>
        <taxon>Actinomycetota</taxon>
        <taxon>Actinomycetes</taxon>
        <taxon>Propionibacteriales</taxon>
        <taxon>Nocardioidaceae</taxon>
        <taxon>Nocardioides</taxon>
    </lineage>
</organism>
<dbReference type="GO" id="GO:0016616">
    <property type="term" value="F:oxidoreductase activity, acting on the CH-OH group of donors, NAD or NADP as acceptor"/>
    <property type="evidence" value="ECO:0007669"/>
    <property type="project" value="InterPro"/>
</dbReference>
<dbReference type="PANTHER" id="PTHR43333">
    <property type="entry name" value="2-HACID_DH_C DOMAIN-CONTAINING PROTEIN"/>
    <property type="match status" value="1"/>
</dbReference>
<evidence type="ECO:0000256" key="1">
    <source>
        <dbReference type="ARBA" id="ARBA00005854"/>
    </source>
</evidence>
<dbReference type="AlphaFoldDB" id="A0A4Q2RZB1"/>
<dbReference type="InterPro" id="IPR029753">
    <property type="entry name" value="D-isomer_DH_CS"/>
</dbReference>
<dbReference type="InterPro" id="IPR006139">
    <property type="entry name" value="D-isomer_2_OHA_DH_cat_dom"/>
</dbReference>
<comment type="similarity">
    <text evidence="1 4">Belongs to the D-isomer specific 2-hydroxyacid dehydrogenase family.</text>
</comment>
<dbReference type="Pfam" id="PF00389">
    <property type="entry name" value="2-Hacid_dh"/>
    <property type="match status" value="1"/>
</dbReference>
<accession>A0A4Q2RZB1</accession>
<dbReference type="OrthoDB" id="4324715at2"/>
<keyword evidence="9" id="KW-1185">Reference proteome</keyword>
<proteinExistence type="inferred from homology"/>
<evidence type="ECO:0000313" key="8">
    <source>
        <dbReference type="EMBL" id="RYB94537.1"/>
    </source>
</evidence>
<dbReference type="Pfam" id="PF02826">
    <property type="entry name" value="2-Hacid_dh_C"/>
    <property type="match status" value="1"/>
</dbReference>
<keyword evidence="2 4" id="KW-0560">Oxidoreductase</keyword>
<feature type="domain" description="D-isomer specific 2-hydroxyacid dehydrogenase catalytic" evidence="6">
    <location>
        <begin position="87"/>
        <end position="339"/>
    </location>
</feature>
<gene>
    <name evidence="8" type="ORF">EUA93_09390</name>
</gene>
<dbReference type="PROSITE" id="PS00671">
    <property type="entry name" value="D_2_HYDROXYACID_DH_3"/>
    <property type="match status" value="1"/>
</dbReference>
<dbReference type="InterPro" id="IPR006140">
    <property type="entry name" value="D-isomer_DH_NAD-bd"/>
</dbReference>
<evidence type="ECO:0000313" key="9">
    <source>
        <dbReference type="Proteomes" id="UP000294071"/>
    </source>
</evidence>
<feature type="domain" description="D-isomer specific 2-hydroxyacid dehydrogenase NAD-binding" evidence="7">
    <location>
        <begin position="140"/>
        <end position="308"/>
    </location>
</feature>
<dbReference type="PANTHER" id="PTHR43333:SF1">
    <property type="entry name" value="D-ISOMER SPECIFIC 2-HYDROXYACID DEHYDROGENASE NAD-BINDING DOMAIN-CONTAINING PROTEIN"/>
    <property type="match status" value="1"/>
</dbReference>
<dbReference type="Proteomes" id="UP000294071">
    <property type="component" value="Unassembled WGS sequence"/>
</dbReference>